<feature type="domain" description="Nucleoside diphosphate kinase-like" evidence="1">
    <location>
        <begin position="26"/>
        <end position="167"/>
    </location>
</feature>
<dbReference type="RefSeq" id="WP_116180263.1">
    <property type="nucleotide sequence ID" value="NZ_CP144375.1"/>
</dbReference>
<name>A0A3E0H0C0_9PSEU</name>
<dbReference type="InterPro" id="IPR034907">
    <property type="entry name" value="NDK-like_dom"/>
</dbReference>
<dbReference type="Pfam" id="PF00334">
    <property type="entry name" value="NDK"/>
    <property type="match status" value="1"/>
</dbReference>
<evidence type="ECO:0000259" key="1">
    <source>
        <dbReference type="Pfam" id="PF00334"/>
    </source>
</evidence>
<reference evidence="2 3" key="1">
    <citation type="submission" date="2018-08" db="EMBL/GenBank/DDBJ databases">
        <title>Genomic Encyclopedia of Archaeal and Bacterial Type Strains, Phase II (KMG-II): from individual species to whole genera.</title>
        <authorList>
            <person name="Goeker M."/>
        </authorList>
    </citation>
    <scope>NUCLEOTIDE SEQUENCE [LARGE SCALE GENOMIC DNA]</scope>
    <source>
        <strain evidence="2 3">DSM 45791</strain>
    </source>
</reference>
<evidence type="ECO:0000313" key="2">
    <source>
        <dbReference type="EMBL" id="REH34870.1"/>
    </source>
</evidence>
<dbReference type="SUPFAM" id="SSF54919">
    <property type="entry name" value="Nucleoside diphosphate kinase, NDK"/>
    <property type="match status" value="1"/>
</dbReference>
<dbReference type="EMBL" id="QUNO01000019">
    <property type="protein sequence ID" value="REH34870.1"/>
    <property type="molecule type" value="Genomic_DNA"/>
</dbReference>
<dbReference type="OrthoDB" id="7838374at2"/>
<sequence>MTDVYLDDCVAQLDRLGVDPAAFAHEHGLLLLKPDAVVARRLLPAVDWLSRHGFRIVAAERISLGRHAIRAVWQEPWRSATWQRRRIADLLATATDSLVLLVRREVTGRAPVCVRLTAMKGAGDPLRREQGQLRHALGAHGFLLNMAHTADEPVDVLRELAIYFDTDHLFRTLRGTLAGADRSARARQLARELCARFPPQCLDLAERAASLLREVDRLLVDDAISTAARAGLRAAVGPPDADLRAALAGILLWAWQWGVRLDPWNVIVVGAAVLPLTSETTDTRRGVACTG</sequence>
<keyword evidence="3" id="KW-1185">Reference proteome</keyword>
<dbReference type="Proteomes" id="UP000256269">
    <property type="component" value="Unassembled WGS sequence"/>
</dbReference>
<organism evidence="2 3">
    <name type="scientific">Kutzneria buriramensis</name>
    <dbReference type="NCBI Taxonomy" id="1045776"/>
    <lineage>
        <taxon>Bacteria</taxon>
        <taxon>Bacillati</taxon>
        <taxon>Actinomycetota</taxon>
        <taxon>Actinomycetes</taxon>
        <taxon>Pseudonocardiales</taxon>
        <taxon>Pseudonocardiaceae</taxon>
        <taxon>Kutzneria</taxon>
    </lineage>
</organism>
<proteinExistence type="predicted"/>
<gene>
    <name evidence="2" type="ORF">BCF44_119146</name>
</gene>
<keyword evidence="2" id="KW-0418">Kinase</keyword>
<protein>
    <submittedName>
        <fullName evidence="2">Nucleoside diphosphate kinase</fullName>
    </submittedName>
</protein>
<accession>A0A3E0H0C0</accession>
<dbReference type="InterPro" id="IPR036850">
    <property type="entry name" value="NDK-like_dom_sf"/>
</dbReference>
<evidence type="ECO:0000313" key="3">
    <source>
        <dbReference type="Proteomes" id="UP000256269"/>
    </source>
</evidence>
<dbReference type="AlphaFoldDB" id="A0A3E0H0C0"/>
<dbReference type="Gene3D" id="3.30.70.141">
    <property type="entry name" value="Nucleoside diphosphate kinase-like domain"/>
    <property type="match status" value="1"/>
</dbReference>
<keyword evidence="2" id="KW-0808">Transferase</keyword>
<comment type="caution">
    <text evidence="2">The sequence shown here is derived from an EMBL/GenBank/DDBJ whole genome shotgun (WGS) entry which is preliminary data.</text>
</comment>
<dbReference type="GO" id="GO:0016301">
    <property type="term" value="F:kinase activity"/>
    <property type="evidence" value="ECO:0007669"/>
    <property type="project" value="UniProtKB-KW"/>
</dbReference>